<dbReference type="KEGG" id="bsb:Bresu_2633"/>
<organism evidence="3 4">
    <name type="scientific">Brevundimonas subvibrioides (strain ATCC 15264 / DSM 4735 / LMG 14903 / NBRC 16000 / CB 81)</name>
    <name type="common">Caulobacter subvibrioides</name>
    <dbReference type="NCBI Taxonomy" id="633149"/>
    <lineage>
        <taxon>Bacteria</taxon>
        <taxon>Pseudomonadati</taxon>
        <taxon>Pseudomonadota</taxon>
        <taxon>Alphaproteobacteria</taxon>
        <taxon>Caulobacterales</taxon>
        <taxon>Caulobacteraceae</taxon>
        <taxon>Brevundimonas</taxon>
    </lineage>
</organism>
<dbReference type="STRING" id="633149.Bresu_2633"/>
<proteinExistence type="predicted"/>
<sequence length="233" mass="24691">MQLPNDNRVILAIGAAVAILAAIVLALMFGGKRDQTEAPPVDRPAGLQVDLADAPSLEPTRELRCFVDGQFVGMATLADCAQRNGLATDGLDVGLDASGNLSAAPTASFAPPPELPTSPVADLNDDFGNPGAPLPEKPGSQPQREPQVQRASGAPCLRYTGSEWRQISTDMSLGQCVQALYAGTCVRPGDAQYGQHGGLTLRLVPRRVEQSTDNSRFRILADQDRNCQFPSLN</sequence>
<evidence type="ECO:0000313" key="4">
    <source>
        <dbReference type="Proteomes" id="UP000002696"/>
    </source>
</evidence>
<dbReference type="RefSeq" id="WP_013270041.1">
    <property type="nucleotide sequence ID" value="NC_014375.1"/>
</dbReference>
<feature type="compositionally biased region" description="Polar residues" evidence="1">
    <location>
        <begin position="140"/>
        <end position="150"/>
    </location>
</feature>
<dbReference type="OrthoDB" id="7172052at2"/>
<protein>
    <submittedName>
        <fullName evidence="3">Uncharacterized protein</fullName>
    </submittedName>
</protein>
<dbReference type="BioCyc" id="BSUB633149:G1GM8-2638-MONOMER"/>
<dbReference type="Proteomes" id="UP000002696">
    <property type="component" value="Chromosome"/>
</dbReference>
<dbReference type="HOGENOM" id="CLU_1188120_0_0_5"/>
<feature type="transmembrane region" description="Helical" evidence="2">
    <location>
        <begin position="9"/>
        <end position="30"/>
    </location>
</feature>
<evidence type="ECO:0000313" key="3">
    <source>
        <dbReference type="EMBL" id="ADL01940.1"/>
    </source>
</evidence>
<keyword evidence="4" id="KW-1185">Reference proteome</keyword>
<keyword evidence="2" id="KW-1133">Transmembrane helix</keyword>
<dbReference type="EMBL" id="CP002102">
    <property type="protein sequence ID" value="ADL01940.1"/>
    <property type="molecule type" value="Genomic_DNA"/>
</dbReference>
<feature type="region of interest" description="Disordered" evidence="1">
    <location>
        <begin position="104"/>
        <end position="152"/>
    </location>
</feature>
<name>D9QLP6_BRESC</name>
<keyword evidence="2" id="KW-0472">Membrane</keyword>
<dbReference type="InParanoid" id="D9QLP6"/>
<evidence type="ECO:0000256" key="2">
    <source>
        <dbReference type="SAM" id="Phobius"/>
    </source>
</evidence>
<gene>
    <name evidence="3" type="ordered locus">Bresu_2633</name>
</gene>
<reference evidence="4" key="1">
    <citation type="journal article" date="2011" name="J. Bacteriol.">
        <title>Genome sequences of eight morphologically diverse alphaproteobacteria.</title>
        <authorList>
            <consortium name="US DOE Joint Genome Institute"/>
            <person name="Brown P.J."/>
            <person name="Kysela D.T."/>
            <person name="Buechlein A."/>
            <person name="Hemmerich C."/>
            <person name="Brun Y.V."/>
        </authorList>
    </citation>
    <scope>NUCLEOTIDE SEQUENCE [LARGE SCALE GENOMIC DNA]</scope>
    <source>
        <strain evidence="4">ATCC 15264 / DSM 4735 / LMG 14903 / NBRC 16000 / CB 81</strain>
    </source>
</reference>
<keyword evidence="2" id="KW-0812">Transmembrane</keyword>
<accession>D9QLP6</accession>
<dbReference type="eggNOG" id="ENOG5031YD2">
    <property type="taxonomic scope" value="Bacteria"/>
</dbReference>
<evidence type="ECO:0000256" key="1">
    <source>
        <dbReference type="SAM" id="MobiDB-lite"/>
    </source>
</evidence>
<dbReference type="AlphaFoldDB" id="D9QLP6"/>